<sequence>MMRQLMKRLYAAACLCGIVAGTVRAQETKPAYALFDNAGREISYGELVKALSAYDVVFLGEMHNCPITHWLEFEIVRSLYGIHGDKLTLGAEMLESDNQLILDEYLSGRISSDRFEAEARLWDNYSTDYKPVFFFAKEHSIPFIATNVPRRYANSVKNHGFGILDSLSTEAKRYIAPLPIPFSYNEQESQSAFALMGMLRGGKTETDSRRFAEAQAVKDATMGWFIACNLRNKFVHINGNYHSEQKEGIIPYLLRYRPHTSVVTIASVRQERITRLEPDNIGRADFYICVPEDMVHSY</sequence>
<dbReference type="CDD" id="cd14727">
    <property type="entry name" value="ChanN-like"/>
    <property type="match status" value="1"/>
</dbReference>
<evidence type="ECO:0000256" key="1">
    <source>
        <dbReference type="SAM" id="SignalP"/>
    </source>
</evidence>
<dbReference type="AlphaFoldDB" id="A0A449I2R5"/>
<evidence type="ECO:0000313" key="3">
    <source>
        <dbReference type="EMBL" id="VFB13694.1"/>
    </source>
</evidence>
<reference evidence="3 4" key="1">
    <citation type="submission" date="2019-02" db="EMBL/GenBank/DDBJ databases">
        <authorList>
            <consortium name="Pathogen Informatics"/>
        </authorList>
    </citation>
    <scope>NUCLEOTIDE SEQUENCE [LARGE SCALE GENOMIC DNA]</scope>
    <source>
        <strain evidence="3 4">3012STDY7078512</strain>
    </source>
</reference>
<dbReference type="RefSeq" id="WP_131751983.1">
    <property type="nucleotide sequence ID" value="NZ_CAACYH010000004.1"/>
</dbReference>
<dbReference type="Proteomes" id="UP000396835">
    <property type="component" value="Unassembled WGS sequence"/>
</dbReference>
<name>A0A449I2R5_9BACE</name>
<feature type="domain" description="Haem-binding uptake Tiki superfamily ChaN" evidence="2">
    <location>
        <begin position="47"/>
        <end position="253"/>
    </location>
</feature>
<proteinExistence type="predicted"/>
<accession>A0A449I2R5</accession>
<gene>
    <name evidence="3" type="ORF">NCTC7812_01222</name>
</gene>
<evidence type="ECO:0000313" key="4">
    <source>
        <dbReference type="Proteomes" id="UP000396835"/>
    </source>
</evidence>
<dbReference type="EMBL" id="CAACYH010000004">
    <property type="protein sequence ID" value="VFB13694.1"/>
    <property type="molecule type" value="Genomic_DNA"/>
</dbReference>
<keyword evidence="1" id="KW-0732">Signal</keyword>
<organism evidence="3 4">
    <name type="scientific">Prevotella heparinolytica</name>
    <dbReference type="NCBI Taxonomy" id="28113"/>
    <lineage>
        <taxon>Bacteria</taxon>
        <taxon>Pseudomonadati</taxon>
        <taxon>Bacteroidota</taxon>
        <taxon>Bacteroidia</taxon>
        <taxon>Bacteroidales</taxon>
        <taxon>Bacteroidaceae</taxon>
        <taxon>Bacteroides</taxon>
    </lineage>
</organism>
<dbReference type="OrthoDB" id="1680202at2"/>
<dbReference type="Pfam" id="PF04187">
    <property type="entry name" value="Cofac_haem_bdg"/>
    <property type="match status" value="1"/>
</dbReference>
<dbReference type="InterPro" id="IPR007314">
    <property type="entry name" value="Cofac_haem-bd_dom"/>
</dbReference>
<protein>
    <submittedName>
        <fullName evidence="3">Uncharacterized iron-regulated protein</fullName>
    </submittedName>
</protein>
<dbReference type="SUPFAM" id="SSF159501">
    <property type="entry name" value="EreA/ChaN-like"/>
    <property type="match status" value="1"/>
</dbReference>
<feature type="signal peptide" evidence="1">
    <location>
        <begin position="1"/>
        <end position="25"/>
    </location>
</feature>
<feature type="chain" id="PRO_5019330072" evidence="1">
    <location>
        <begin position="26"/>
        <end position="298"/>
    </location>
</feature>
<dbReference type="Gene3D" id="3.40.50.11550">
    <property type="match status" value="1"/>
</dbReference>
<evidence type="ECO:0000259" key="2">
    <source>
        <dbReference type="Pfam" id="PF04187"/>
    </source>
</evidence>